<protein>
    <submittedName>
        <fullName evidence="4">PPOX class probable F420-dependent enzyme</fullName>
    </submittedName>
</protein>
<keyword evidence="1" id="KW-0560">Oxidoreductase</keyword>
<evidence type="ECO:0000259" key="3">
    <source>
        <dbReference type="Pfam" id="PF01243"/>
    </source>
</evidence>
<dbReference type="PANTHER" id="PTHR35176:SF2">
    <property type="entry name" value="F420H(2)-DEPENDENT REDUCTASE RV1155"/>
    <property type="match status" value="1"/>
</dbReference>
<dbReference type="SUPFAM" id="SSF50475">
    <property type="entry name" value="FMN-binding split barrel"/>
    <property type="match status" value="1"/>
</dbReference>
<gene>
    <name evidence="4" type="ORF">CLV72_102375</name>
</gene>
<dbReference type="GO" id="GO:0016627">
    <property type="term" value="F:oxidoreductase activity, acting on the CH-CH group of donors"/>
    <property type="evidence" value="ECO:0007669"/>
    <property type="project" value="TreeGrafter"/>
</dbReference>
<evidence type="ECO:0000313" key="5">
    <source>
        <dbReference type="Proteomes" id="UP000237846"/>
    </source>
</evidence>
<dbReference type="InterPro" id="IPR011576">
    <property type="entry name" value="Pyridox_Oxase_N"/>
</dbReference>
<dbReference type="Proteomes" id="UP000237846">
    <property type="component" value="Unassembled WGS sequence"/>
</dbReference>
<organism evidence="4 5">
    <name type="scientific">Allonocardiopsis opalescens</name>
    <dbReference type="NCBI Taxonomy" id="1144618"/>
    <lineage>
        <taxon>Bacteria</taxon>
        <taxon>Bacillati</taxon>
        <taxon>Actinomycetota</taxon>
        <taxon>Actinomycetes</taxon>
        <taxon>Streptosporangiales</taxon>
        <taxon>Allonocardiopsis</taxon>
    </lineage>
</organism>
<evidence type="ECO:0000313" key="4">
    <source>
        <dbReference type="EMBL" id="PRY00743.1"/>
    </source>
</evidence>
<dbReference type="AlphaFoldDB" id="A0A2T0QA81"/>
<evidence type="ECO:0000256" key="1">
    <source>
        <dbReference type="ARBA" id="ARBA00023002"/>
    </source>
</evidence>
<feature type="region of interest" description="Disordered" evidence="2">
    <location>
        <begin position="1"/>
        <end position="70"/>
    </location>
</feature>
<dbReference type="InterPro" id="IPR019967">
    <property type="entry name" value="F420-dep_enz_PPOX_Rv0121"/>
</dbReference>
<dbReference type="InterPro" id="IPR012349">
    <property type="entry name" value="Split_barrel_FMN-bd"/>
</dbReference>
<reference evidence="4 5" key="1">
    <citation type="submission" date="2018-03" db="EMBL/GenBank/DDBJ databases">
        <title>Genomic Encyclopedia of Archaeal and Bacterial Type Strains, Phase II (KMG-II): from individual species to whole genera.</title>
        <authorList>
            <person name="Goeker M."/>
        </authorList>
    </citation>
    <scope>NUCLEOTIDE SEQUENCE [LARGE SCALE GENOMIC DNA]</scope>
    <source>
        <strain evidence="4 5">DSM 45601</strain>
    </source>
</reference>
<dbReference type="NCBIfam" id="TIGR03668">
    <property type="entry name" value="Rv0121_F420"/>
    <property type="match status" value="1"/>
</dbReference>
<evidence type="ECO:0000256" key="2">
    <source>
        <dbReference type="SAM" id="MobiDB-lite"/>
    </source>
</evidence>
<dbReference type="PANTHER" id="PTHR35176">
    <property type="entry name" value="HEME OXYGENASE HI_0854-RELATED"/>
    <property type="match status" value="1"/>
</dbReference>
<name>A0A2T0QA81_9ACTN</name>
<accession>A0A2T0QA81</accession>
<feature type="domain" description="Pyridoxamine 5'-phosphate oxidase N-terminal" evidence="3">
    <location>
        <begin position="70"/>
        <end position="200"/>
    </location>
</feature>
<keyword evidence="5" id="KW-1185">Reference proteome</keyword>
<dbReference type="Gene3D" id="2.30.110.10">
    <property type="entry name" value="Electron Transport, Fmn-binding Protein, Chain A"/>
    <property type="match status" value="1"/>
</dbReference>
<dbReference type="GO" id="GO:0070967">
    <property type="term" value="F:coenzyme F420 binding"/>
    <property type="evidence" value="ECO:0007669"/>
    <property type="project" value="TreeGrafter"/>
</dbReference>
<dbReference type="InterPro" id="IPR052019">
    <property type="entry name" value="F420H2_bilvrd_red/Heme_oxyg"/>
</dbReference>
<comment type="caution">
    <text evidence="4">The sequence shown here is derived from an EMBL/GenBank/DDBJ whole genome shotgun (WGS) entry which is preliminary data.</text>
</comment>
<dbReference type="GO" id="GO:0005829">
    <property type="term" value="C:cytosol"/>
    <property type="evidence" value="ECO:0007669"/>
    <property type="project" value="TreeGrafter"/>
</dbReference>
<dbReference type="Pfam" id="PF01243">
    <property type="entry name" value="PNPOx_N"/>
    <property type="match status" value="1"/>
</dbReference>
<proteinExistence type="predicted"/>
<dbReference type="EMBL" id="PVZC01000002">
    <property type="protein sequence ID" value="PRY00743.1"/>
    <property type="molecule type" value="Genomic_DNA"/>
</dbReference>
<sequence>MDACPGTRLGPRGADPPPGPVIPALDAHMVPTKPHFAHRLTPSGECPNPYAPSGRVRRSGEGPPLSTLPPDEARERFAAQRVARLATVGPEGRPHLVPVVFAVHQDTLATAVDGKPKSTARLRRLAHIAADPEVALLADHYDDDWTALWWARADGSARVLHSGPERAAALDRLAARYAPYRAERPDGPVIVVDVRRWSGWSYR</sequence>